<evidence type="ECO:0000256" key="9">
    <source>
        <dbReference type="ARBA" id="ARBA00023304"/>
    </source>
</evidence>
<keyword evidence="13" id="KW-1185">Reference proteome</keyword>
<dbReference type="UniPathway" id="UPA00048">
    <property type="reaction ID" value="UER00071"/>
</dbReference>
<comment type="pathway">
    <text evidence="3 10">Amino-acid biosynthesis; L-leucine biosynthesis; L-leucine from 3-methyl-2-oxobutanoate: step 2/4.</text>
</comment>
<dbReference type="PANTHER" id="PTHR43345:SF5">
    <property type="entry name" value="3-ISOPROPYLMALATE DEHYDRATASE SMALL SUBUNIT"/>
    <property type="match status" value="1"/>
</dbReference>
<protein>
    <recommendedName>
        <fullName evidence="10">3-isopropylmalate dehydratase small subunit</fullName>
        <ecNumber evidence="10">4.2.1.33</ecNumber>
    </recommendedName>
    <alternativeName>
        <fullName evidence="10">Alpha-IPM isomerase</fullName>
        <shortName evidence="10">IPMI</shortName>
    </alternativeName>
    <alternativeName>
        <fullName evidence="10">Isopropylmalate isomerase</fullName>
    </alternativeName>
</protein>
<dbReference type="FunFam" id="3.20.19.10:FF:000003">
    <property type="entry name" value="3-isopropylmalate dehydratase small subunit"/>
    <property type="match status" value="1"/>
</dbReference>
<dbReference type="CDD" id="cd01577">
    <property type="entry name" value="IPMI_Swivel"/>
    <property type="match status" value="1"/>
</dbReference>
<dbReference type="InterPro" id="IPR004431">
    <property type="entry name" value="3-IsopropMal_deHydase_ssu"/>
</dbReference>
<dbReference type="EMBL" id="CP003837">
    <property type="protein sequence ID" value="AGH43701.1"/>
    <property type="molecule type" value="Genomic_DNA"/>
</dbReference>
<dbReference type="PANTHER" id="PTHR43345">
    <property type="entry name" value="3-ISOPROPYLMALATE DEHYDRATASE SMALL SUBUNIT 2-RELATED-RELATED"/>
    <property type="match status" value="1"/>
</dbReference>
<dbReference type="SUPFAM" id="SSF52016">
    <property type="entry name" value="LeuD/IlvD-like"/>
    <property type="match status" value="1"/>
</dbReference>
<evidence type="ECO:0000259" key="11">
    <source>
        <dbReference type="Pfam" id="PF00694"/>
    </source>
</evidence>
<keyword evidence="6 10" id="KW-0432">Leucine biosynthesis</keyword>
<comment type="catalytic activity">
    <reaction evidence="1 10">
        <text>(2R,3S)-3-isopropylmalate = (2S)-2-isopropylmalate</text>
        <dbReference type="Rhea" id="RHEA:32287"/>
        <dbReference type="ChEBI" id="CHEBI:1178"/>
        <dbReference type="ChEBI" id="CHEBI:35121"/>
        <dbReference type="EC" id="4.2.1.33"/>
    </reaction>
</comment>
<dbReference type="PATRIC" id="fig|1129794.4.peg.1576"/>
<comment type="function">
    <text evidence="2 10">Catalyzes the isomerization between 2-isopropylmalate and 3-isopropylmalate, via the formation of 2-isopropylmaleate.</text>
</comment>
<dbReference type="GO" id="GO:0009316">
    <property type="term" value="C:3-isopropylmalate dehydratase complex"/>
    <property type="evidence" value="ECO:0007669"/>
    <property type="project" value="InterPro"/>
</dbReference>
<name>K7A4Y3_9ALTE</name>
<keyword evidence="8 10" id="KW-0456">Lyase</keyword>
<sequence length="203" mass="22572">MTTTGINIHTGTAMPLNQANVDTDQIIPKQFLTAVTKSGYGKHLFHDWRYLDQHEQVPNPDFVFNKAQHQGASVLLTRENFGCGSSREHAPWSLDDYGFKVVIGTSFADIFYGNCINNQLLPVQLASEQMDQLFAAVENDATAQITVSLQDQTVTVNDLSFGFDIAEQHKTNLLKGLDAIGQTLELDANITAFENNLPEWQRA</sequence>
<dbReference type="InterPro" id="IPR050075">
    <property type="entry name" value="LeuD"/>
</dbReference>
<evidence type="ECO:0000256" key="6">
    <source>
        <dbReference type="ARBA" id="ARBA00022430"/>
    </source>
</evidence>
<accession>K7A4Y3</accession>
<dbReference type="Pfam" id="PF00694">
    <property type="entry name" value="Aconitase_C"/>
    <property type="match status" value="1"/>
</dbReference>
<evidence type="ECO:0000256" key="2">
    <source>
        <dbReference type="ARBA" id="ARBA00002695"/>
    </source>
</evidence>
<evidence type="ECO:0000256" key="7">
    <source>
        <dbReference type="ARBA" id="ARBA00022605"/>
    </source>
</evidence>
<evidence type="ECO:0000256" key="5">
    <source>
        <dbReference type="ARBA" id="ARBA00011271"/>
    </source>
</evidence>
<evidence type="ECO:0000256" key="10">
    <source>
        <dbReference type="HAMAP-Rule" id="MF_01031"/>
    </source>
</evidence>
<dbReference type="AlphaFoldDB" id="K7A4Y3"/>
<comment type="subunit">
    <text evidence="5 10">Heterodimer of LeuC and LeuD.</text>
</comment>
<dbReference type="InterPro" id="IPR000573">
    <property type="entry name" value="AconitaseA/IPMdHydase_ssu_swvl"/>
</dbReference>
<feature type="domain" description="Aconitase A/isopropylmalate dehydratase small subunit swivel" evidence="11">
    <location>
        <begin position="9"/>
        <end position="127"/>
    </location>
</feature>
<dbReference type="InterPro" id="IPR015928">
    <property type="entry name" value="Aconitase/3IPM_dehydase_swvl"/>
</dbReference>
<dbReference type="Proteomes" id="UP000011864">
    <property type="component" value="Chromosome"/>
</dbReference>
<evidence type="ECO:0000256" key="4">
    <source>
        <dbReference type="ARBA" id="ARBA00009845"/>
    </source>
</evidence>
<organism evidence="12 13">
    <name type="scientific">Paraglaciecola psychrophila 170</name>
    <dbReference type="NCBI Taxonomy" id="1129794"/>
    <lineage>
        <taxon>Bacteria</taxon>
        <taxon>Pseudomonadati</taxon>
        <taxon>Pseudomonadota</taxon>
        <taxon>Gammaproteobacteria</taxon>
        <taxon>Alteromonadales</taxon>
        <taxon>Alteromonadaceae</taxon>
        <taxon>Paraglaciecola</taxon>
    </lineage>
</organism>
<dbReference type="EC" id="4.2.1.33" evidence="10"/>
<dbReference type="NCBIfam" id="NF002458">
    <property type="entry name" value="PRK01641.1"/>
    <property type="match status" value="1"/>
</dbReference>
<evidence type="ECO:0000256" key="1">
    <source>
        <dbReference type="ARBA" id="ARBA00000491"/>
    </source>
</evidence>
<reference evidence="12 13" key="1">
    <citation type="journal article" date="2013" name="Genome Announc.">
        <title>Complete Genome Sequence of Glaciecola psychrophila Strain 170T.</title>
        <authorList>
            <person name="Yin J."/>
            <person name="Chen J."/>
            <person name="Liu G."/>
            <person name="Yu Y."/>
            <person name="Song L."/>
            <person name="Wang X."/>
            <person name="Qu X."/>
        </authorList>
    </citation>
    <scope>NUCLEOTIDE SEQUENCE [LARGE SCALE GENOMIC DNA]</scope>
    <source>
        <strain evidence="12 13">170</strain>
    </source>
</reference>
<dbReference type="GO" id="GO:0009098">
    <property type="term" value="P:L-leucine biosynthetic process"/>
    <property type="evidence" value="ECO:0007669"/>
    <property type="project" value="UniProtKB-UniRule"/>
</dbReference>
<dbReference type="eggNOG" id="COG0066">
    <property type="taxonomic scope" value="Bacteria"/>
</dbReference>
<dbReference type="OrthoDB" id="9777465at2"/>
<dbReference type="InterPro" id="IPR033940">
    <property type="entry name" value="IPMI_Swivel"/>
</dbReference>
<keyword evidence="7 10" id="KW-0028">Amino-acid biosynthesis</keyword>
<comment type="similarity">
    <text evidence="4 10">Belongs to the LeuD family. LeuD type 1 subfamily.</text>
</comment>
<evidence type="ECO:0000256" key="8">
    <source>
        <dbReference type="ARBA" id="ARBA00023239"/>
    </source>
</evidence>
<evidence type="ECO:0000313" key="13">
    <source>
        <dbReference type="Proteomes" id="UP000011864"/>
    </source>
</evidence>
<proteinExistence type="inferred from homology"/>
<evidence type="ECO:0000313" key="12">
    <source>
        <dbReference type="EMBL" id="AGH43701.1"/>
    </source>
</evidence>
<dbReference type="NCBIfam" id="TIGR00171">
    <property type="entry name" value="leuD"/>
    <property type="match status" value="1"/>
</dbReference>
<dbReference type="Gene3D" id="3.20.19.10">
    <property type="entry name" value="Aconitase, domain 4"/>
    <property type="match status" value="1"/>
</dbReference>
<dbReference type="RefSeq" id="WP_007634830.1">
    <property type="nucleotide sequence ID" value="NC_020514.1"/>
</dbReference>
<dbReference type="HOGENOM" id="CLU_081378_0_3_6"/>
<evidence type="ECO:0000256" key="3">
    <source>
        <dbReference type="ARBA" id="ARBA00004729"/>
    </source>
</evidence>
<dbReference type="STRING" id="1129794.C427_1592"/>
<dbReference type="KEGG" id="gps:C427_1592"/>
<dbReference type="HAMAP" id="MF_01031">
    <property type="entry name" value="LeuD_type1"/>
    <property type="match status" value="1"/>
</dbReference>
<gene>
    <name evidence="10" type="primary">leuD</name>
    <name evidence="12" type="ORF">C427_1592</name>
</gene>
<keyword evidence="9 10" id="KW-0100">Branched-chain amino acid biosynthesis</keyword>
<dbReference type="GO" id="GO:0003861">
    <property type="term" value="F:3-isopropylmalate dehydratase activity"/>
    <property type="evidence" value="ECO:0007669"/>
    <property type="project" value="UniProtKB-UniRule"/>
</dbReference>